<dbReference type="AlphaFoldDB" id="A0A229UHH2"/>
<dbReference type="EMBL" id="NMQW01000056">
    <property type="protein sequence ID" value="OXM82844.1"/>
    <property type="molecule type" value="Genomic_DNA"/>
</dbReference>
<dbReference type="OrthoDB" id="7054537at2"/>
<name>A0A229UHH2_9BACL</name>
<evidence type="ECO:0000313" key="2">
    <source>
        <dbReference type="Proteomes" id="UP000215509"/>
    </source>
</evidence>
<gene>
    <name evidence="1" type="ORF">CF651_28815</name>
</gene>
<dbReference type="RefSeq" id="WP_094018318.1">
    <property type="nucleotide sequence ID" value="NZ_NMQW01000056.1"/>
</dbReference>
<evidence type="ECO:0008006" key="3">
    <source>
        <dbReference type="Google" id="ProtNLM"/>
    </source>
</evidence>
<protein>
    <recommendedName>
        <fullName evidence="3">Amidase</fullName>
    </recommendedName>
</protein>
<dbReference type="Proteomes" id="UP000215509">
    <property type="component" value="Unassembled WGS sequence"/>
</dbReference>
<keyword evidence="2" id="KW-1185">Reference proteome</keyword>
<reference evidence="1 2" key="1">
    <citation type="submission" date="2017-07" db="EMBL/GenBank/DDBJ databases">
        <title>Genome sequencing and assembly of Paenibacillus rigui.</title>
        <authorList>
            <person name="Mayilraj S."/>
        </authorList>
    </citation>
    <scope>NUCLEOTIDE SEQUENCE [LARGE SCALE GENOMIC DNA]</scope>
    <source>
        <strain evidence="1 2">JCM 16352</strain>
    </source>
</reference>
<evidence type="ECO:0000313" key="1">
    <source>
        <dbReference type="EMBL" id="OXM82844.1"/>
    </source>
</evidence>
<organism evidence="1 2">
    <name type="scientific">Paenibacillus rigui</name>
    <dbReference type="NCBI Taxonomy" id="554312"/>
    <lineage>
        <taxon>Bacteria</taxon>
        <taxon>Bacillati</taxon>
        <taxon>Bacillota</taxon>
        <taxon>Bacilli</taxon>
        <taxon>Bacillales</taxon>
        <taxon>Paenibacillaceae</taxon>
        <taxon>Paenibacillus</taxon>
    </lineage>
</organism>
<comment type="caution">
    <text evidence="1">The sequence shown here is derived from an EMBL/GenBank/DDBJ whole genome shotgun (WGS) entry which is preliminary data.</text>
</comment>
<proteinExistence type="predicted"/>
<sequence>MTKHRWFTKQASPFGSRCVKVVLGCFIAGQALTGFSLFGGAGNYASAAGEPPVKSTWLWNPYIIDKEADSTLQQLADKQVNRVYIFIDLSYPANYYSQFIRKAHAMGIQVEALGGAPNWVLPEYNKKLYVFIDWVKRYNNAVQPEERFSGIHLDVEPYVLPEWGQDSDTTIGLWMDTVSGFQEEVKSDSSLQVGMDMPVWLEYFQVGDGQGGRTTLSDWFIRRMDEVTLMAYRDQTDDITDSVKTELDEADRAGASAIVAVDTVDSGEEGSFYGEGEAWMEQVLGELPAVLGSHPSFKGTGVHEWESWLKLKP</sequence>
<accession>A0A229UHH2</accession>